<name>A0A9N9GPW0_9GLOM</name>
<protein>
    <submittedName>
        <fullName evidence="2">10833_t:CDS:1</fullName>
    </submittedName>
</protein>
<evidence type="ECO:0000313" key="3">
    <source>
        <dbReference type="Proteomes" id="UP000789739"/>
    </source>
</evidence>
<dbReference type="OrthoDB" id="298344at2759"/>
<accession>A0A9N9GPW0</accession>
<keyword evidence="1" id="KW-0812">Transmembrane</keyword>
<sequence>MFLGEYLDYVQKFYTHPSDRLRGLLYGKYIWPKNGLILLIVFFRYNGKNNMMAYIPTKTQNKESDAYIGVERTRTSTHKDMCAALGIISWFMLKSIAQISEGTRRNRASRGIWLEEVIKTKWPITWTKYRFGKIFYPRERTQTEQRIGDFVLVPSNSCHQNVGLTLQIPREADRERDFQYEYEIVLKRN</sequence>
<reference evidence="2" key="1">
    <citation type="submission" date="2021-06" db="EMBL/GenBank/DDBJ databases">
        <authorList>
            <person name="Kallberg Y."/>
            <person name="Tangrot J."/>
            <person name="Rosling A."/>
        </authorList>
    </citation>
    <scope>NUCLEOTIDE SEQUENCE</scope>
    <source>
        <strain evidence="2">BR232B</strain>
    </source>
</reference>
<gene>
    <name evidence="2" type="ORF">PBRASI_LOCUS8985</name>
</gene>
<comment type="caution">
    <text evidence="2">The sequence shown here is derived from an EMBL/GenBank/DDBJ whole genome shotgun (WGS) entry which is preliminary data.</text>
</comment>
<keyword evidence="1" id="KW-1133">Transmembrane helix</keyword>
<evidence type="ECO:0000256" key="1">
    <source>
        <dbReference type="SAM" id="Phobius"/>
    </source>
</evidence>
<evidence type="ECO:0000313" key="2">
    <source>
        <dbReference type="EMBL" id="CAG8626070.1"/>
    </source>
</evidence>
<dbReference type="EMBL" id="CAJVPI010001773">
    <property type="protein sequence ID" value="CAG8626070.1"/>
    <property type="molecule type" value="Genomic_DNA"/>
</dbReference>
<keyword evidence="3" id="KW-1185">Reference proteome</keyword>
<feature type="transmembrane region" description="Helical" evidence="1">
    <location>
        <begin position="29"/>
        <end position="45"/>
    </location>
</feature>
<dbReference type="AlphaFoldDB" id="A0A9N9GPW0"/>
<proteinExistence type="predicted"/>
<organism evidence="2 3">
    <name type="scientific">Paraglomus brasilianum</name>
    <dbReference type="NCBI Taxonomy" id="144538"/>
    <lineage>
        <taxon>Eukaryota</taxon>
        <taxon>Fungi</taxon>
        <taxon>Fungi incertae sedis</taxon>
        <taxon>Mucoromycota</taxon>
        <taxon>Glomeromycotina</taxon>
        <taxon>Glomeromycetes</taxon>
        <taxon>Paraglomerales</taxon>
        <taxon>Paraglomeraceae</taxon>
        <taxon>Paraglomus</taxon>
    </lineage>
</organism>
<keyword evidence="1" id="KW-0472">Membrane</keyword>
<dbReference type="Proteomes" id="UP000789739">
    <property type="component" value="Unassembled WGS sequence"/>
</dbReference>